<dbReference type="SUPFAM" id="SSF56219">
    <property type="entry name" value="DNase I-like"/>
    <property type="match status" value="1"/>
</dbReference>
<dbReference type="PANTHER" id="PTHR42834">
    <property type="entry name" value="ENDONUCLEASE/EXONUCLEASE/PHOSPHATASE FAMILY PROTEIN (AFU_ORTHOLOGUE AFUA_3G09210)"/>
    <property type="match status" value="1"/>
</dbReference>
<dbReference type="EMBL" id="SHKN01000002">
    <property type="protein sequence ID" value="RZT93253.1"/>
    <property type="molecule type" value="Genomic_DNA"/>
</dbReference>
<dbReference type="Gene3D" id="3.60.10.10">
    <property type="entry name" value="Endonuclease/exonuclease/phosphatase"/>
    <property type="match status" value="1"/>
</dbReference>
<dbReference type="GO" id="GO:0003824">
    <property type="term" value="F:catalytic activity"/>
    <property type="evidence" value="ECO:0007669"/>
    <property type="project" value="InterPro"/>
</dbReference>
<comment type="caution">
    <text evidence="2">The sequence shown here is derived from an EMBL/GenBank/DDBJ whole genome shotgun (WGS) entry which is preliminary data.</text>
</comment>
<name>A0A4Q7VD31_9BACT</name>
<feature type="domain" description="Endonuclease/exonuclease/phosphatase" evidence="1">
    <location>
        <begin position="36"/>
        <end position="347"/>
    </location>
</feature>
<evidence type="ECO:0000259" key="1">
    <source>
        <dbReference type="Pfam" id="PF19580"/>
    </source>
</evidence>
<reference evidence="2 3" key="1">
    <citation type="submission" date="2019-02" db="EMBL/GenBank/DDBJ databases">
        <title>Genomic Encyclopedia of Type Strains, Phase IV (KMG-IV): sequencing the most valuable type-strain genomes for metagenomic binning, comparative biology and taxonomic classification.</title>
        <authorList>
            <person name="Goeker M."/>
        </authorList>
    </citation>
    <scope>NUCLEOTIDE SEQUENCE [LARGE SCALE GENOMIC DNA]</scope>
    <source>
        <strain evidence="2 3">DSM 28825</strain>
    </source>
</reference>
<dbReference type="PANTHER" id="PTHR42834:SF1">
    <property type="entry name" value="ENDONUCLEASE_EXONUCLEASE_PHOSPHATASE FAMILY PROTEIN (AFU_ORTHOLOGUE AFUA_3G09210)"/>
    <property type="match status" value="1"/>
</dbReference>
<organism evidence="2 3">
    <name type="scientific">Ancylomarina subtilis</name>
    <dbReference type="NCBI Taxonomy" id="1639035"/>
    <lineage>
        <taxon>Bacteria</taxon>
        <taxon>Pseudomonadati</taxon>
        <taxon>Bacteroidota</taxon>
        <taxon>Bacteroidia</taxon>
        <taxon>Marinilabiliales</taxon>
        <taxon>Marinifilaceae</taxon>
        <taxon>Ancylomarina</taxon>
    </lineage>
</organism>
<dbReference type="InterPro" id="IPR036691">
    <property type="entry name" value="Endo/exonu/phosph_ase_sf"/>
</dbReference>
<dbReference type="Pfam" id="PF19580">
    <property type="entry name" value="Exo_endo_phos_3"/>
    <property type="match status" value="1"/>
</dbReference>
<sequence length="354" mass="40998">MKNITFLILVLFFHQSSFSQSPFREEINDLRSDYRILFYNVENLFDTKDDSLKNDAEFLPQGKKYWTWKKYQDKCSKIAKVIIAAGGWQLPDIVGLCEIENKKVLNGIIYSTPLKKSKYQIIHKESPDHRGIDVALLFQPESFFPIDTAFLRLIYKGATHSTTREILYVKGTTHTDDTLHLFVNHWPSRWGGQLESEHKRIAAARLLRDKMDSIFVENSKAKIIIMGDFNDYPNNKSITKTLKANKPNLEFKNDELYNLASYLSSKNTIASHKYQGTWGMLDQFIVSGALMNGLGILNAQPKDMHLFAPSFLLETDKSYKGIRPFRTYIGYKYHGGFSDHLPIYLDLWRILEDD</sequence>
<proteinExistence type="predicted"/>
<dbReference type="AlphaFoldDB" id="A0A4Q7VD31"/>
<dbReference type="OrthoDB" id="9802724at2"/>
<dbReference type="Proteomes" id="UP000293562">
    <property type="component" value="Unassembled WGS sequence"/>
</dbReference>
<evidence type="ECO:0000313" key="3">
    <source>
        <dbReference type="Proteomes" id="UP000293562"/>
    </source>
</evidence>
<accession>A0A4Q7VD31</accession>
<keyword evidence="3" id="KW-1185">Reference proteome</keyword>
<dbReference type="InterPro" id="IPR005135">
    <property type="entry name" value="Endo/exonuclease/phosphatase"/>
</dbReference>
<evidence type="ECO:0000313" key="2">
    <source>
        <dbReference type="EMBL" id="RZT93253.1"/>
    </source>
</evidence>
<protein>
    <recommendedName>
        <fullName evidence="1">Endonuclease/exonuclease/phosphatase domain-containing protein</fullName>
    </recommendedName>
</protein>
<gene>
    <name evidence="2" type="ORF">EV201_2405</name>
</gene>
<dbReference type="RefSeq" id="WP_130307822.1">
    <property type="nucleotide sequence ID" value="NZ_SHKN01000002.1"/>
</dbReference>